<protein>
    <submittedName>
        <fullName evidence="1">Uncharacterized protein</fullName>
    </submittedName>
</protein>
<gene>
    <name evidence="1" type="ORF">TeGR_g11316</name>
</gene>
<accession>A0ABQ6MZV8</accession>
<dbReference type="Proteomes" id="UP001165060">
    <property type="component" value="Unassembled WGS sequence"/>
</dbReference>
<comment type="caution">
    <text evidence="1">The sequence shown here is derived from an EMBL/GenBank/DDBJ whole genome shotgun (WGS) entry which is preliminary data.</text>
</comment>
<evidence type="ECO:0000313" key="1">
    <source>
        <dbReference type="EMBL" id="GMI37279.1"/>
    </source>
</evidence>
<dbReference type="EMBL" id="BRYB01001967">
    <property type="protein sequence ID" value="GMI37279.1"/>
    <property type="molecule type" value="Genomic_DNA"/>
</dbReference>
<keyword evidence="2" id="KW-1185">Reference proteome</keyword>
<sequence length="285" mass="32083">SDLGDVSKEKLKGMLLQAAVYTRTHNKDGPGILLIVSLKSAECVAMQLPPNLGSWVETEWQANLASVLNHPVTGDRMRAYWDELTRFAASPEHLQSRNRPSVMHKLRKQAVANAAHFLSQATTQYMQRIHEDEPRAHFVALIDAARKFAIRGRQTYVRKRDRDCRALINRIKSDTRALFERLSNASIQAWASIEPELQPGQGGDAGTVAKVKNLLILMRLVETLTRWRENNTEMDIVVASIAQIIRAFKSWRRANSGVLVGERDDQIFQLLFEGGLPGVDSNPYS</sequence>
<feature type="non-terminal residue" evidence="1">
    <location>
        <position position="1"/>
    </location>
</feature>
<evidence type="ECO:0000313" key="2">
    <source>
        <dbReference type="Proteomes" id="UP001165060"/>
    </source>
</evidence>
<proteinExistence type="predicted"/>
<organism evidence="1 2">
    <name type="scientific">Tetraparma gracilis</name>
    <dbReference type="NCBI Taxonomy" id="2962635"/>
    <lineage>
        <taxon>Eukaryota</taxon>
        <taxon>Sar</taxon>
        <taxon>Stramenopiles</taxon>
        <taxon>Ochrophyta</taxon>
        <taxon>Bolidophyceae</taxon>
        <taxon>Parmales</taxon>
        <taxon>Triparmaceae</taxon>
        <taxon>Tetraparma</taxon>
    </lineage>
</organism>
<name>A0ABQ6MZV8_9STRA</name>
<reference evidence="1 2" key="1">
    <citation type="journal article" date="2023" name="Commun. Biol.">
        <title>Genome analysis of Parmales, the sister group of diatoms, reveals the evolutionary specialization of diatoms from phago-mixotrophs to photoautotrophs.</title>
        <authorList>
            <person name="Ban H."/>
            <person name="Sato S."/>
            <person name="Yoshikawa S."/>
            <person name="Yamada K."/>
            <person name="Nakamura Y."/>
            <person name="Ichinomiya M."/>
            <person name="Sato N."/>
            <person name="Blanc-Mathieu R."/>
            <person name="Endo H."/>
            <person name="Kuwata A."/>
            <person name="Ogata H."/>
        </authorList>
    </citation>
    <scope>NUCLEOTIDE SEQUENCE [LARGE SCALE GENOMIC DNA]</scope>
</reference>